<keyword evidence="2" id="KW-0813">Transport</keyword>
<evidence type="ECO:0000256" key="3">
    <source>
        <dbReference type="ARBA" id="ARBA00022741"/>
    </source>
</evidence>
<dbReference type="PANTHER" id="PTHR24220">
    <property type="entry name" value="IMPORT ATP-BINDING PROTEIN"/>
    <property type="match status" value="1"/>
</dbReference>
<dbReference type="EMBL" id="JARRAG010000001">
    <property type="protein sequence ID" value="MDG3002877.1"/>
    <property type="molecule type" value="Genomic_DNA"/>
</dbReference>
<keyword evidence="7" id="KW-1185">Reference proteome</keyword>
<dbReference type="SUPFAM" id="SSF52540">
    <property type="entry name" value="P-loop containing nucleoside triphosphate hydrolases"/>
    <property type="match status" value="1"/>
</dbReference>
<dbReference type="InterPro" id="IPR015854">
    <property type="entry name" value="ABC_transpr_LolD-like"/>
</dbReference>
<gene>
    <name evidence="6" type="ORF">PZE19_03785</name>
</gene>
<dbReference type="InterPro" id="IPR003439">
    <property type="entry name" value="ABC_transporter-like_ATP-bd"/>
</dbReference>
<evidence type="ECO:0000313" key="6">
    <source>
        <dbReference type="EMBL" id="MDG3002877.1"/>
    </source>
</evidence>
<organism evidence="6 7">
    <name type="scientific">Paludisphaera mucosa</name>
    <dbReference type="NCBI Taxonomy" id="3030827"/>
    <lineage>
        <taxon>Bacteria</taxon>
        <taxon>Pseudomonadati</taxon>
        <taxon>Planctomycetota</taxon>
        <taxon>Planctomycetia</taxon>
        <taxon>Isosphaerales</taxon>
        <taxon>Isosphaeraceae</taxon>
        <taxon>Paludisphaera</taxon>
    </lineage>
</organism>
<dbReference type="CDD" id="cd03255">
    <property type="entry name" value="ABC_MJ0796_LolCDE_FtsE"/>
    <property type="match status" value="1"/>
</dbReference>
<keyword evidence="3" id="KW-0547">Nucleotide-binding</keyword>
<protein>
    <submittedName>
        <fullName evidence="6">ABC transporter ATP-binding protein</fullName>
    </submittedName>
</protein>
<dbReference type="PROSITE" id="PS50893">
    <property type="entry name" value="ABC_TRANSPORTER_2"/>
    <property type="match status" value="1"/>
</dbReference>
<evidence type="ECO:0000256" key="4">
    <source>
        <dbReference type="ARBA" id="ARBA00022840"/>
    </source>
</evidence>
<dbReference type="InterPro" id="IPR017911">
    <property type="entry name" value="MacB-like_ATP-bd"/>
</dbReference>
<dbReference type="PANTHER" id="PTHR24220:SF689">
    <property type="entry name" value="LIPOPROTEIN-RELEASING SYSTEM ATP-BINDING PROTEIN LOLD"/>
    <property type="match status" value="1"/>
</dbReference>
<name>A0ABT6F5L9_9BACT</name>
<evidence type="ECO:0000256" key="2">
    <source>
        <dbReference type="ARBA" id="ARBA00022448"/>
    </source>
</evidence>
<dbReference type="Gene3D" id="3.40.50.300">
    <property type="entry name" value="P-loop containing nucleotide triphosphate hydrolases"/>
    <property type="match status" value="1"/>
</dbReference>
<dbReference type="GO" id="GO:0005524">
    <property type="term" value="F:ATP binding"/>
    <property type="evidence" value="ECO:0007669"/>
    <property type="project" value="UniProtKB-KW"/>
</dbReference>
<dbReference type="InterPro" id="IPR003593">
    <property type="entry name" value="AAA+_ATPase"/>
</dbReference>
<accession>A0ABT6F5L9</accession>
<feature type="domain" description="ABC transporter" evidence="5">
    <location>
        <begin position="5"/>
        <end position="236"/>
    </location>
</feature>
<evidence type="ECO:0000256" key="1">
    <source>
        <dbReference type="ARBA" id="ARBA00005417"/>
    </source>
</evidence>
<dbReference type="PROSITE" id="PS00211">
    <property type="entry name" value="ABC_TRANSPORTER_1"/>
    <property type="match status" value="1"/>
</dbReference>
<evidence type="ECO:0000259" key="5">
    <source>
        <dbReference type="PROSITE" id="PS50893"/>
    </source>
</evidence>
<evidence type="ECO:0000313" key="7">
    <source>
        <dbReference type="Proteomes" id="UP001216907"/>
    </source>
</evidence>
<comment type="similarity">
    <text evidence="1">Belongs to the ABC transporter superfamily.</text>
</comment>
<proteinExistence type="inferred from homology"/>
<dbReference type="InterPro" id="IPR017871">
    <property type="entry name" value="ABC_transporter-like_CS"/>
</dbReference>
<dbReference type="RefSeq" id="WP_277859237.1">
    <property type="nucleotide sequence ID" value="NZ_JARRAG010000001.1"/>
</dbReference>
<comment type="caution">
    <text evidence="6">The sequence shown here is derived from an EMBL/GenBank/DDBJ whole genome shotgun (WGS) entry which is preliminary data.</text>
</comment>
<reference evidence="6 7" key="1">
    <citation type="submission" date="2023-03" db="EMBL/GenBank/DDBJ databases">
        <title>Paludisphaera mucosa sp. nov. a novel planctomycete from northern fen.</title>
        <authorList>
            <person name="Ivanova A."/>
        </authorList>
    </citation>
    <scope>NUCLEOTIDE SEQUENCE [LARGE SCALE GENOMIC DNA]</scope>
    <source>
        <strain evidence="6 7">Pla2</strain>
    </source>
</reference>
<dbReference type="SMART" id="SM00382">
    <property type="entry name" value="AAA"/>
    <property type="match status" value="1"/>
</dbReference>
<sequence>MTTHIAAFGLCKSYWKGKIEVPVLRGVDVEASRGELVAAVGASGSGKSTMLHILGLLDQPDGGEVLLDGRRIDDRPDRERDVLRNRTFGFIFQFYHLLPELTAVENVMMPHLIRTGLFAYVKQRKAIRRDAEEMLERVGLGHRLTHHPSELSGGEMQRAAIARALVGRPEVLLADEPTGNLDAGTGQGVLELLRDLNRERGLTMILVTHDQQIANQADRVVRLAEGRIEEWIPALV</sequence>
<dbReference type="InterPro" id="IPR027417">
    <property type="entry name" value="P-loop_NTPase"/>
</dbReference>
<keyword evidence="4 6" id="KW-0067">ATP-binding</keyword>
<dbReference type="Pfam" id="PF00005">
    <property type="entry name" value="ABC_tran"/>
    <property type="match status" value="1"/>
</dbReference>
<dbReference type="Proteomes" id="UP001216907">
    <property type="component" value="Unassembled WGS sequence"/>
</dbReference>